<dbReference type="RefSeq" id="WP_345437438.1">
    <property type="nucleotide sequence ID" value="NZ_BAABHK010000013.1"/>
</dbReference>
<keyword evidence="5 13" id="KW-0812">Transmembrane</keyword>
<dbReference type="Proteomes" id="UP001501442">
    <property type="component" value="Unassembled WGS sequence"/>
</dbReference>
<dbReference type="EC" id="2.3.2.27" evidence="3"/>
<evidence type="ECO:0000313" key="15">
    <source>
        <dbReference type="EMBL" id="GAA4634475.1"/>
    </source>
</evidence>
<evidence type="ECO:0000256" key="4">
    <source>
        <dbReference type="ARBA" id="ARBA00022679"/>
    </source>
</evidence>
<dbReference type="EMBL" id="BAABHK010000013">
    <property type="protein sequence ID" value="GAA4634475.1"/>
    <property type="molecule type" value="Genomic_DNA"/>
</dbReference>
<evidence type="ECO:0000256" key="5">
    <source>
        <dbReference type="ARBA" id="ARBA00022692"/>
    </source>
</evidence>
<keyword evidence="6" id="KW-0479">Metal-binding</keyword>
<keyword evidence="4" id="KW-0808">Transferase</keyword>
<evidence type="ECO:0000259" key="14">
    <source>
        <dbReference type="Pfam" id="PF12483"/>
    </source>
</evidence>
<feature type="transmembrane region" description="Helical" evidence="13">
    <location>
        <begin position="221"/>
        <end position="243"/>
    </location>
</feature>
<keyword evidence="9" id="KW-0862">Zinc</keyword>
<evidence type="ECO:0000256" key="6">
    <source>
        <dbReference type="ARBA" id="ARBA00022723"/>
    </source>
</evidence>
<protein>
    <recommendedName>
        <fullName evidence="3">RING-type E3 ubiquitin transferase</fullName>
        <ecNumber evidence="3">2.3.2.27</ecNumber>
    </recommendedName>
</protein>
<evidence type="ECO:0000256" key="7">
    <source>
        <dbReference type="ARBA" id="ARBA00022771"/>
    </source>
</evidence>
<keyword evidence="11 13" id="KW-0472">Membrane</keyword>
<name>A0ABP8ULN1_9ACTN</name>
<evidence type="ECO:0000256" key="13">
    <source>
        <dbReference type="SAM" id="Phobius"/>
    </source>
</evidence>
<evidence type="ECO:0000313" key="16">
    <source>
        <dbReference type="Proteomes" id="UP001501442"/>
    </source>
</evidence>
<evidence type="ECO:0000256" key="10">
    <source>
        <dbReference type="ARBA" id="ARBA00022989"/>
    </source>
</evidence>
<evidence type="ECO:0000256" key="2">
    <source>
        <dbReference type="ARBA" id="ARBA00004141"/>
    </source>
</evidence>
<keyword evidence="8" id="KW-0833">Ubl conjugation pathway</keyword>
<evidence type="ECO:0000256" key="11">
    <source>
        <dbReference type="ARBA" id="ARBA00023136"/>
    </source>
</evidence>
<sequence length="266" mass="29010">MIDFLDSALVPLLLAVVGLPLVLRAFVQQGKRRAMHATPTVTCAEIAEYDEPVVCEVKGTAVPGPGGPAQAPFSGQPCVWHRTKVTVRYERTQTRDGKTETTTHEETVHDETHGAPFAVRDIAGEVLIVHDGEPVDRPAQSLSHYERAGRDVNLFGLSFRVNFSNVKGHLYEEWIIPQGRSLYVLGAAMAEDGGLVMRRPHADPFIISTRSEEELSASLRLGLYVGYIAGGALLAASLIWLVLELVHAHPGAHLWNLIFGDEPPLG</sequence>
<reference evidence="16" key="1">
    <citation type="journal article" date="2019" name="Int. J. Syst. Evol. Microbiol.">
        <title>The Global Catalogue of Microorganisms (GCM) 10K type strain sequencing project: providing services to taxonomists for standard genome sequencing and annotation.</title>
        <authorList>
            <consortium name="The Broad Institute Genomics Platform"/>
            <consortium name="The Broad Institute Genome Sequencing Center for Infectious Disease"/>
            <person name="Wu L."/>
            <person name="Ma J."/>
        </authorList>
    </citation>
    <scope>NUCLEOTIDE SEQUENCE [LARGE SCALE GENOMIC DNA]</scope>
    <source>
        <strain evidence="16">JCM 17939</strain>
    </source>
</reference>
<feature type="domain" description="E3 Ubiquitin ligase MUL1-like" evidence="14">
    <location>
        <begin position="89"/>
        <end position="222"/>
    </location>
</feature>
<organism evidence="15 16">
    <name type="scientific">Actinoallomurus vinaceus</name>
    <dbReference type="NCBI Taxonomy" id="1080074"/>
    <lineage>
        <taxon>Bacteria</taxon>
        <taxon>Bacillati</taxon>
        <taxon>Actinomycetota</taxon>
        <taxon>Actinomycetes</taxon>
        <taxon>Streptosporangiales</taxon>
        <taxon>Thermomonosporaceae</taxon>
        <taxon>Actinoallomurus</taxon>
    </lineage>
</organism>
<proteinExistence type="predicted"/>
<gene>
    <name evidence="15" type="ORF">GCM10023196_076150</name>
</gene>
<evidence type="ECO:0000256" key="9">
    <source>
        <dbReference type="ARBA" id="ARBA00022833"/>
    </source>
</evidence>
<keyword evidence="10 13" id="KW-1133">Transmembrane helix</keyword>
<comment type="subcellular location">
    <subcellularLocation>
        <location evidence="2">Membrane</location>
        <topology evidence="2">Multi-pass membrane protein</topology>
    </subcellularLocation>
</comment>
<dbReference type="Pfam" id="PF12483">
    <property type="entry name" value="GIDE"/>
    <property type="match status" value="1"/>
</dbReference>
<dbReference type="InterPro" id="IPR022170">
    <property type="entry name" value="MUL1-like"/>
</dbReference>
<comment type="catalytic activity">
    <reaction evidence="1">
        <text>S-ubiquitinyl-[E2 ubiquitin-conjugating enzyme]-L-cysteine + [acceptor protein]-L-lysine = [E2 ubiquitin-conjugating enzyme]-L-cysteine + N(6)-ubiquitinyl-[acceptor protein]-L-lysine.</text>
        <dbReference type="EC" id="2.3.2.27"/>
    </reaction>
</comment>
<evidence type="ECO:0000256" key="12">
    <source>
        <dbReference type="SAM" id="MobiDB-lite"/>
    </source>
</evidence>
<keyword evidence="7" id="KW-0863">Zinc-finger</keyword>
<accession>A0ABP8ULN1</accession>
<keyword evidence="16" id="KW-1185">Reference proteome</keyword>
<feature type="region of interest" description="Disordered" evidence="12">
    <location>
        <begin position="91"/>
        <end position="110"/>
    </location>
</feature>
<comment type="caution">
    <text evidence="15">The sequence shown here is derived from an EMBL/GenBank/DDBJ whole genome shotgun (WGS) entry which is preliminary data.</text>
</comment>
<evidence type="ECO:0000256" key="8">
    <source>
        <dbReference type="ARBA" id="ARBA00022786"/>
    </source>
</evidence>
<evidence type="ECO:0000256" key="1">
    <source>
        <dbReference type="ARBA" id="ARBA00000900"/>
    </source>
</evidence>
<evidence type="ECO:0000256" key="3">
    <source>
        <dbReference type="ARBA" id="ARBA00012483"/>
    </source>
</evidence>